<keyword evidence="2" id="KW-1133">Transmembrane helix</keyword>
<reference evidence="3 4" key="1">
    <citation type="journal article" date="2011" name="BMC Genomics">
        <title>Comparative genome analysis and genome-guided physiological analysis of Roseobacter litoralis.</title>
        <authorList>
            <person name="Kalhoefer D."/>
            <person name="Thole S."/>
            <person name="Voget S."/>
            <person name="Lehmann R."/>
            <person name="Liesegang H."/>
            <person name="Wollher A."/>
            <person name="Daniel R."/>
            <person name="Simon M."/>
            <person name="Brinkhoff T."/>
        </authorList>
    </citation>
    <scope>NUCLEOTIDE SEQUENCE [LARGE SCALE GENOMIC DNA]</scope>
    <source>
        <strain evidence="4">ATCC 49566 / DSM 6996 / JCM 21268 / NBRC 15278 / OCh 149</strain>
    </source>
</reference>
<protein>
    <submittedName>
        <fullName evidence="3">Uncharacterized protein</fullName>
    </submittedName>
</protein>
<dbReference type="AlphaFoldDB" id="F7ZFC4"/>
<gene>
    <name evidence="3" type="ordered locus">RLO149_c027850</name>
</gene>
<evidence type="ECO:0000256" key="1">
    <source>
        <dbReference type="SAM" id="MobiDB-lite"/>
    </source>
</evidence>
<accession>F7ZFC4</accession>
<feature type="transmembrane region" description="Helical" evidence="2">
    <location>
        <begin position="167"/>
        <end position="187"/>
    </location>
</feature>
<keyword evidence="4" id="KW-1185">Reference proteome</keyword>
<sequence>MINTISVPALESGVIRVFALSLSEADAKTLRDSASSQDTQSALNDALGAKKLDLQHVEVFAIADLSEMALADYLLEGAGATPPSLEKDRGKLSALDGWVMVVYSSAFGGVAQEITPAPELTLIGSYPQEGADWTGGVDLRTPSAAPNQDPPEDPLVKKRPSDAAMSGRIATVALLVAFGVVGLMLWVGS</sequence>
<evidence type="ECO:0000256" key="2">
    <source>
        <dbReference type="SAM" id="Phobius"/>
    </source>
</evidence>
<dbReference type="eggNOG" id="ENOG502ZBE5">
    <property type="taxonomic scope" value="Bacteria"/>
</dbReference>
<proteinExistence type="predicted"/>
<evidence type="ECO:0000313" key="3">
    <source>
        <dbReference type="EMBL" id="AEI94747.1"/>
    </source>
</evidence>
<organism evidence="3 4">
    <name type="scientific">Roseobacter litoralis (strain ATCC 49566 / DSM 6996 / JCM 21268 / NBRC 15278 / OCh 149)</name>
    <dbReference type="NCBI Taxonomy" id="391595"/>
    <lineage>
        <taxon>Bacteria</taxon>
        <taxon>Pseudomonadati</taxon>
        <taxon>Pseudomonadota</taxon>
        <taxon>Alphaproteobacteria</taxon>
        <taxon>Rhodobacterales</taxon>
        <taxon>Roseobacteraceae</taxon>
        <taxon>Roseobacter</taxon>
    </lineage>
</organism>
<name>F7ZFC4_ROSLO</name>
<dbReference type="KEGG" id="rli:RLO149_c027850"/>
<feature type="region of interest" description="Disordered" evidence="1">
    <location>
        <begin position="134"/>
        <end position="161"/>
    </location>
</feature>
<dbReference type="HOGENOM" id="CLU_123308_0_0_5"/>
<keyword evidence="2" id="KW-0812">Transmembrane</keyword>
<keyword evidence="2" id="KW-0472">Membrane</keyword>
<dbReference type="EMBL" id="CP002623">
    <property type="protein sequence ID" value="AEI94747.1"/>
    <property type="molecule type" value="Genomic_DNA"/>
</dbReference>
<dbReference type="Proteomes" id="UP000001353">
    <property type="component" value="Chromosome"/>
</dbReference>
<dbReference type="RefSeq" id="WP_013962662.1">
    <property type="nucleotide sequence ID" value="NC_015730.1"/>
</dbReference>
<evidence type="ECO:0000313" key="4">
    <source>
        <dbReference type="Proteomes" id="UP000001353"/>
    </source>
</evidence>
<dbReference type="STRING" id="391595.RLO149_c027850"/>